<dbReference type="InterPro" id="IPR003594">
    <property type="entry name" value="HATPase_dom"/>
</dbReference>
<dbReference type="NCBIfam" id="TIGR00229">
    <property type="entry name" value="sensory_box"/>
    <property type="match status" value="3"/>
</dbReference>
<evidence type="ECO:0000313" key="12">
    <source>
        <dbReference type="EMBL" id="MFE8702846.1"/>
    </source>
</evidence>
<dbReference type="SUPFAM" id="SSF55874">
    <property type="entry name" value="ATPase domain of HSP90 chaperone/DNA topoisomerase II/histidine kinase"/>
    <property type="match status" value="1"/>
</dbReference>
<dbReference type="CDD" id="cd00082">
    <property type="entry name" value="HisKA"/>
    <property type="match status" value="1"/>
</dbReference>
<dbReference type="SMART" id="SM00091">
    <property type="entry name" value="PAS"/>
    <property type="match status" value="3"/>
</dbReference>
<dbReference type="RefSeq" id="WP_389362855.1">
    <property type="nucleotide sequence ID" value="NZ_JBIACK010000011.1"/>
</dbReference>
<accession>A0ABW6KF17</accession>
<keyword evidence="13" id="KW-1185">Reference proteome</keyword>
<evidence type="ECO:0000256" key="4">
    <source>
        <dbReference type="ARBA" id="ARBA00022679"/>
    </source>
</evidence>
<evidence type="ECO:0000259" key="10">
    <source>
        <dbReference type="PROSITE" id="PS50112"/>
    </source>
</evidence>
<keyword evidence="6" id="KW-0418">Kinase</keyword>
<dbReference type="Pfam" id="PF02518">
    <property type="entry name" value="HATPase_c"/>
    <property type="match status" value="1"/>
</dbReference>
<dbReference type="InterPro" id="IPR005467">
    <property type="entry name" value="His_kinase_dom"/>
</dbReference>
<feature type="domain" description="Histidine kinase" evidence="9">
    <location>
        <begin position="391"/>
        <end position="593"/>
    </location>
</feature>
<protein>
    <recommendedName>
        <fullName evidence="2">histidine kinase</fullName>
        <ecNumber evidence="2">2.7.13.3</ecNumber>
    </recommendedName>
</protein>
<organism evidence="12 13">
    <name type="scientific">Cytobacillus spartinae</name>
    <dbReference type="NCBI Taxonomy" id="3299023"/>
    <lineage>
        <taxon>Bacteria</taxon>
        <taxon>Bacillati</taxon>
        <taxon>Bacillota</taxon>
        <taxon>Bacilli</taxon>
        <taxon>Bacillales</taxon>
        <taxon>Bacillaceae</taxon>
        <taxon>Cytobacillus</taxon>
    </lineage>
</organism>
<dbReference type="EMBL" id="JBIACK010000011">
    <property type="protein sequence ID" value="MFE8702846.1"/>
    <property type="molecule type" value="Genomic_DNA"/>
</dbReference>
<dbReference type="SMART" id="SM00086">
    <property type="entry name" value="PAC"/>
    <property type="match status" value="3"/>
</dbReference>
<dbReference type="SMART" id="SM00388">
    <property type="entry name" value="HisKA"/>
    <property type="match status" value="1"/>
</dbReference>
<keyword evidence="3" id="KW-0597">Phosphoprotein</keyword>
<feature type="domain" description="PAS" evidence="10">
    <location>
        <begin position="12"/>
        <end position="67"/>
    </location>
</feature>
<feature type="domain" description="PAS" evidence="10">
    <location>
        <begin position="251"/>
        <end position="323"/>
    </location>
</feature>
<keyword evidence="4" id="KW-0808">Transferase</keyword>
<evidence type="ECO:0000256" key="1">
    <source>
        <dbReference type="ARBA" id="ARBA00000085"/>
    </source>
</evidence>
<feature type="domain" description="PAC" evidence="11">
    <location>
        <begin position="326"/>
        <end position="378"/>
    </location>
</feature>
<keyword evidence="8" id="KW-0902">Two-component regulatory system</keyword>
<dbReference type="PANTHER" id="PTHR43065:SF34">
    <property type="entry name" value="SPORULATION KINASE A"/>
    <property type="match status" value="1"/>
</dbReference>
<dbReference type="InterPro" id="IPR036890">
    <property type="entry name" value="HATPase_C_sf"/>
</dbReference>
<evidence type="ECO:0000259" key="9">
    <source>
        <dbReference type="PROSITE" id="PS50109"/>
    </source>
</evidence>
<dbReference type="Pfam" id="PF00512">
    <property type="entry name" value="HisKA"/>
    <property type="match status" value="1"/>
</dbReference>
<name>A0ABW6KF17_9BACI</name>
<dbReference type="InterPro" id="IPR013767">
    <property type="entry name" value="PAS_fold"/>
</dbReference>
<sequence length="595" mass="67666">MTQNFLEIDSINADIFNRAFEYAPISMAVMDEEGKFLHVNSSLCDYLGYTEEELKKMSFHTVTHPKDLMLDLMQNTRLLNGEITTFQMEKRYIHKQGHTVWGLLKVSQAPFMGKMLTIGQVVDITEQKVSEVELKRLKSFYDLSSEGIGIFDLNGCIIQVNRAFEEIFGWKEDEIKGEKLPVTPDFTLDDARYLINETLEGRVVRNFETIKQRKDGRLITTSISMSPICDEENNTVALAGVVRDITEEKTVRSLLQSFIDNNLDPVLIFDQNGILIEANHATEKSFGWTVKELIGTNIDNLPLIPEDRIDEVQNYKIKVLKGNGFLEHETVRLRKDGTYINVLITSFPIEDHQHLINGFAVIKRDITERKKAEELMIQSEKLSIAGQLAAAIAHEIRNPLTSIKGFLKLLQYSNEKDLYYDIVHNEINRIELILTELLSLAKPQKSKMIQCDIRKTLEHVTSLLEAEANMNSIEIIKKFDLEVPVILCDENQIKQVFINFIKNAMEAMSNGGSLKIEVLLDDKIFIRFTDTGSGIPEEILSKIGQPFYTTKENGTGLGFMISKNIIENHNGTVKIISEVNKGTSVEVMLPLIQVQ</sequence>
<dbReference type="PROSITE" id="PS50112">
    <property type="entry name" value="PAS"/>
    <property type="match status" value="3"/>
</dbReference>
<dbReference type="Pfam" id="PF08447">
    <property type="entry name" value="PAS_3"/>
    <property type="match status" value="1"/>
</dbReference>
<dbReference type="InterPro" id="IPR004358">
    <property type="entry name" value="Sig_transdc_His_kin-like_C"/>
</dbReference>
<dbReference type="Gene3D" id="1.10.287.130">
    <property type="match status" value="1"/>
</dbReference>
<dbReference type="InterPro" id="IPR036097">
    <property type="entry name" value="HisK_dim/P_sf"/>
</dbReference>
<keyword evidence="7" id="KW-0067">ATP-binding</keyword>
<evidence type="ECO:0000256" key="8">
    <source>
        <dbReference type="ARBA" id="ARBA00023012"/>
    </source>
</evidence>
<reference evidence="12 13" key="1">
    <citation type="submission" date="2024-08" db="EMBL/GenBank/DDBJ databases">
        <title>Two novel Cytobacillus novel species.</title>
        <authorList>
            <person name="Liu G."/>
        </authorList>
    </citation>
    <scope>NUCLEOTIDE SEQUENCE [LARGE SCALE GENOMIC DNA]</scope>
    <source>
        <strain evidence="12 13">FJAT-54145</strain>
    </source>
</reference>
<dbReference type="SUPFAM" id="SSF55785">
    <property type="entry name" value="PYP-like sensor domain (PAS domain)"/>
    <property type="match status" value="3"/>
</dbReference>
<keyword evidence="5" id="KW-0547">Nucleotide-binding</keyword>
<evidence type="ECO:0000256" key="7">
    <source>
        <dbReference type="ARBA" id="ARBA00022840"/>
    </source>
</evidence>
<dbReference type="Proteomes" id="UP001601059">
    <property type="component" value="Unassembled WGS sequence"/>
</dbReference>
<dbReference type="PANTHER" id="PTHR43065">
    <property type="entry name" value="SENSOR HISTIDINE KINASE"/>
    <property type="match status" value="1"/>
</dbReference>
<comment type="catalytic activity">
    <reaction evidence="1">
        <text>ATP + protein L-histidine = ADP + protein N-phospho-L-histidine.</text>
        <dbReference type="EC" id="2.7.13.3"/>
    </reaction>
</comment>
<evidence type="ECO:0000256" key="2">
    <source>
        <dbReference type="ARBA" id="ARBA00012438"/>
    </source>
</evidence>
<dbReference type="PROSITE" id="PS50109">
    <property type="entry name" value="HIS_KIN"/>
    <property type="match status" value="1"/>
</dbReference>
<feature type="domain" description="PAC" evidence="11">
    <location>
        <begin position="205"/>
        <end position="257"/>
    </location>
</feature>
<comment type="caution">
    <text evidence="12">The sequence shown here is derived from an EMBL/GenBank/DDBJ whole genome shotgun (WGS) entry which is preliminary data.</text>
</comment>
<dbReference type="InterPro" id="IPR003661">
    <property type="entry name" value="HisK_dim/P_dom"/>
</dbReference>
<dbReference type="PRINTS" id="PR00344">
    <property type="entry name" value="BCTRLSENSOR"/>
</dbReference>
<dbReference type="InterPro" id="IPR001610">
    <property type="entry name" value="PAC"/>
</dbReference>
<evidence type="ECO:0000313" key="13">
    <source>
        <dbReference type="Proteomes" id="UP001601059"/>
    </source>
</evidence>
<evidence type="ECO:0000259" key="11">
    <source>
        <dbReference type="PROSITE" id="PS50113"/>
    </source>
</evidence>
<gene>
    <name evidence="12" type="ORF">ACFYKX_19765</name>
</gene>
<evidence type="ECO:0000256" key="3">
    <source>
        <dbReference type="ARBA" id="ARBA00022553"/>
    </source>
</evidence>
<dbReference type="SUPFAM" id="SSF47384">
    <property type="entry name" value="Homodimeric domain of signal transducing histidine kinase"/>
    <property type="match status" value="1"/>
</dbReference>
<dbReference type="SMART" id="SM00387">
    <property type="entry name" value="HATPase_c"/>
    <property type="match status" value="1"/>
</dbReference>
<evidence type="ECO:0000256" key="5">
    <source>
        <dbReference type="ARBA" id="ARBA00022741"/>
    </source>
</evidence>
<dbReference type="InterPro" id="IPR000014">
    <property type="entry name" value="PAS"/>
</dbReference>
<dbReference type="InterPro" id="IPR013655">
    <property type="entry name" value="PAS_fold_3"/>
</dbReference>
<dbReference type="InterPro" id="IPR035965">
    <property type="entry name" value="PAS-like_dom_sf"/>
</dbReference>
<dbReference type="InterPro" id="IPR000700">
    <property type="entry name" value="PAS-assoc_C"/>
</dbReference>
<dbReference type="PROSITE" id="PS50113">
    <property type="entry name" value="PAC"/>
    <property type="match status" value="2"/>
</dbReference>
<dbReference type="Pfam" id="PF00989">
    <property type="entry name" value="PAS"/>
    <property type="match status" value="1"/>
</dbReference>
<evidence type="ECO:0000256" key="6">
    <source>
        <dbReference type="ARBA" id="ARBA00022777"/>
    </source>
</evidence>
<proteinExistence type="predicted"/>
<dbReference type="Gene3D" id="3.30.450.20">
    <property type="entry name" value="PAS domain"/>
    <property type="match status" value="3"/>
</dbReference>
<dbReference type="EC" id="2.7.13.3" evidence="2"/>
<dbReference type="Gene3D" id="3.30.565.10">
    <property type="entry name" value="Histidine kinase-like ATPase, C-terminal domain"/>
    <property type="match status" value="1"/>
</dbReference>
<dbReference type="CDD" id="cd00130">
    <property type="entry name" value="PAS"/>
    <property type="match status" value="3"/>
</dbReference>
<dbReference type="Pfam" id="PF13426">
    <property type="entry name" value="PAS_9"/>
    <property type="match status" value="1"/>
</dbReference>
<feature type="domain" description="PAS" evidence="10">
    <location>
        <begin position="133"/>
        <end position="206"/>
    </location>
</feature>